<evidence type="ECO:0000256" key="1">
    <source>
        <dbReference type="SAM" id="MobiDB-lite"/>
    </source>
</evidence>
<feature type="transmembrane region" description="Helical" evidence="2">
    <location>
        <begin position="23"/>
        <end position="42"/>
    </location>
</feature>
<feature type="transmembrane region" description="Helical" evidence="2">
    <location>
        <begin position="134"/>
        <end position="156"/>
    </location>
</feature>
<proteinExistence type="predicted"/>
<sequence>MTGRVVEAPALPVRRDRIEGIDAARGLALVGMMATHVLPLHTASGETVTGAVAAGRASALFALLLGVGIALGNPVRSGRAHLAAGAGLLVRAVLTGLLGLVLVELQPPAAVILAYYALLIVVAIPLLRLPARLLGMLAVVACGLTPVVSVLLRRGLPPGPGDQVGLSSLADPGDALHTLLVTGYYPVLTWVTYLFAGLAVGRLDLRRERTAWWLLGGGAALAVVSWVVSAVLMASGGSAAVAGASGAGALATQRYGTVPPTTWWWLAAEIPHSGTPADLAHTTGCALAVLGAALLLARRVPLVLAPLAAIGAIPLTLYTLHVASLAILGGTGVVTLLWHVGWCLSLGLVFRSLGRRGPAEAVVSGAARAVRRAVAGAPDRGTDATSGADGPSPQ</sequence>
<feature type="transmembrane region" description="Helical" evidence="2">
    <location>
        <begin position="176"/>
        <end position="200"/>
    </location>
</feature>
<protein>
    <recommendedName>
        <fullName evidence="3">Heparan-alpha-glucosaminide N-acetyltransferase catalytic domain-containing protein</fullName>
    </recommendedName>
</protein>
<accession>A0ABN2MMF5</accession>
<feature type="transmembrane region" description="Helical" evidence="2">
    <location>
        <begin position="302"/>
        <end position="320"/>
    </location>
</feature>
<dbReference type="Pfam" id="PF07786">
    <property type="entry name" value="HGSNAT_cat"/>
    <property type="match status" value="1"/>
</dbReference>
<keyword evidence="2" id="KW-0472">Membrane</keyword>
<evidence type="ECO:0000313" key="5">
    <source>
        <dbReference type="Proteomes" id="UP001500449"/>
    </source>
</evidence>
<feature type="transmembrane region" description="Helical" evidence="2">
    <location>
        <begin position="48"/>
        <end position="70"/>
    </location>
</feature>
<comment type="caution">
    <text evidence="4">The sequence shown here is derived from an EMBL/GenBank/DDBJ whole genome shotgun (WGS) entry which is preliminary data.</text>
</comment>
<feature type="transmembrane region" description="Helical" evidence="2">
    <location>
        <begin position="212"/>
        <end position="234"/>
    </location>
</feature>
<evidence type="ECO:0000256" key="2">
    <source>
        <dbReference type="SAM" id="Phobius"/>
    </source>
</evidence>
<feature type="domain" description="Heparan-alpha-glucosaminide N-acetyltransferase catalytic" evidence="3">
    <location>
        <begin position="17"/>
        <end position="213"/>
    </location>
</feature>
<dbReference type="Proteomes" id="UP001500449">
    <property type="component" value="Unassembled WGS sequence"/>
</dbReference>
<dbReference type="InterPro" id="IPR012429">
    <property type="entry name" value="HGSNAT_cat"/>
</dbReference>
<dbReference type="EMBL" id="BAAAQK010000003">
    <property type="protein sequence ID" value="GAA1832337.1"/>
    <property type="molecule type" value="Genomic_DNA"/>
</dbReference>
<evidence type="ECO:0000259" key="3">
    <source>
        <dbReference type="Pfam" id="PF07786"/>
    </source>
</evidence>
<evidence type="ECO:0000313" key="4">
    <source>
        <dbReference type="EMBL" id="GAA1832337.1"/>
    </source>
</evidence>
<reference evidence="4 5" key="1">
    <citation type="journal article" date="2019" name="Int. J. Syst. Evol. Microbiol.">
        <title>The Global Catalogue of Microorganisms (GCM) 10K type strain sequencing project: providing services to taxonomists for standard genome sequencing and annotation.</title>
        <authorList>
            <consortium name="The Broad Institute Genomics Platform"/>
            <consortium name="The Broad Institute Genome Sequencing Center for Infectious Disease"/>
            <person name="Wu L."/>
            <person name="Ma J."/>
        </authorList>
    </citation>
    <scope>NUCLEOTIDE SEQUENCE [LARGE SCALE GENOMIC DNA]</scope>
    <source>
        <strain evidence="4 5">JCM 16009</strain>
    </source>
</reference>
<gene>
    <name evidence="4" type="ORF">GCM10009836_08040</name>
</gene>
<name>A0ABN2MMF5_9PSEU</name>
<keyword evidence="5" id="KW-1185">Reference proteome</keyword>
<feature type="region of interest" description="Disordered" evidence="1">
    <location>
        <begin position="374"/>
        <end position="394"/>
    </location>
</feature>
<feature type="transmembrane region" description="Helical" evidence="2">
    <location>
        <begin position="109"/>
        <end position="127"/>
    </location>
</feature>
<dbReference type="RefSeq" id="WP_344412447.1">
    <property type="nucleotide sequence ID" value="NZ_BAAAQK010000003.1"/>
</dbReference>
<feature type="transmembrane region" description="Helical" evidence="2">
    <location>
        <begin position="82"/>
        <end position="103"/>
    </location>
</feature>
<feature type="transmembrane region" description="Helical" evidence="2">
    <location>
        <begin position="326"/>
        <end position="350"/>
    </location>
</feature>
<organism evidence="4 5">
    <name type="scientific">Pseudonocardia ailaonensis</name>
    <dbReference type="NCBI Taxonomy" id="367279"/>
    <lineage>
        <taxon>Bacteria</taxon>
        <taxon>Bacillati</taxon>
        <taxon>Actinomycetota</taxon>
        <taxon>Actinomycetes</taxon>
        <taxon>Pseudonocardiales</taxon>
        <taxon>Pseudonocardiaceae</taxon>
        <taxon>Pseudonocardia</taxon>
    </lineage>
</organism>
<keyword evidence="2" id="KW-0812">Transmembrane</keyword>
<keyword evidence="2" id="KW-1133">Transmembrane helix</keyword>
<feature type="transmembrane region" description="Helical" evidence="2">
    <location>
        <begin position="279"/>
        <end position="297"/>
    </location>
</feature>